<evidence type="ECO:0000313" key="4">
    <source>
        <dbReference type="Proteomes" id="UP000030645"/>
    </source>
</evidence>
<sequence length="219" mass="25299">MAMRRTSIWYFLRKKLDSCFVHNKSGIIIRPLYDDHCYDYNFSCGKPNEKYLRFCRVKSTLQLHSHYVNDDEDNKGLDFPGGRVTITSEMKFISESAAKRVACYRVLDDDGQPIMQSSVEQVTKELAVKMYSDMVRIQAMDTILYEAQRKGRISFYINTMGEEATNIGSAAALTSHDIVLRQYREPGLLLWRGFTLQEFANQCFGNKADYGKGRQMPIH</sequence>
<dbReference type="EMBL" id="KE343643">
    <property type="protein sequence ID" value="EXB37668.1"/>
    <property type="molecule type" value="Genomic_DNA"/>
</dbReference>
<proteinExistence type="predicted"/>
<evidence type="ECO:0000256" key="1">
    <source>
        <dbReference type="ARBA" id="ARBA00023002"/>
    </source>
</evidence>
<dbReference type="eggNOG" id="KOG1182">
    <property type="taxonomic scope" value="Eukaryota"/>
</dbReference>
<dbReference type="AlphaFoldDB" id="W9QQB7"/>
<dbReference type="Gene3D" id="3.40.50.970">
    <property type="match status" value="1"/>
</dbReference>
<dbReference type="InterPro" id="IPR050771">
    <property type="entry name" value="Alpha-ketoacid_DH_E1_comp"/>
</dbReference>
<accession>W9QQB7</accession>
<dbReference type="PANTHER" id="PTHR43380:SF1">
    <property type="entry name" value="2-OXOISOVALERATE DEHYDROGENASE SUBUNIT ALPHA, MITOCHONDRIAL"/>
    <property type="match status" value="1"/>
</dbReference>
<keyword evidence="1" id="KW-0560">Oxidoreductase</keyword>
<dbReference type="InterPro" id="IPR029061">
    <property type="entry name" value="THDP-binding"/>
</dbReference>
<evidence type="ECO:0000313" key="3">
    <source>
        <dbReference type="EMBL" id="EXB37668.1"/>
    </source>
</evidence>
<evidence type="ECO:0000259" key="2">
    <source>
        <dbReference type="Pfam" id="PF00676"/>
    </source>
</evidence>
<name>W9QQB7_9ROSA</name>
<keyword evidence="4" id="KW-1185">Reference proteome</keyword>
<dbReference type="GO" id="GO:0016624">
    <property type="term" value="F:oxidoreductase activity, acting on the aldehyde or oxo group of donors, disulfide as acceptor"/>
    <property type="evidence" value="ECO:0007669"/>
    <property type="project" value="InterPro"/>
</dbReference>
<dbReference type="Proteomes" id="UP000030645">
    <property type="component" value="Unassembled WGS sequence"/>
</dbReference>
<reference evidence="4" key="1">
    <citation type="submission" date="2013-01" db="EMBL/GenBank/DDBJ databases">
        <title>Draft Genome Sequence of a Mulberry Tree, Morus notabilis C.K. Schneid.</title>
        <authorList>
            <person name="He N."/>
            <person name="Zhao S."/>
        </authorList>
    </citation>
    <scope>NUCLEOTIDE SEQUENCE</scope>
</reference>
<feature type="domain" description="Dehydrogenase E1 component" evidence="2">
    <location>
        <begin position="134"/>
        <end position="218"/>
    </location>
</feature>
<dbReference type="Pfam" id="PF00676">
    <property type="entry name" value="E1_dh"/>
    <property type="match status" value="1"/>
</dbReference>
<dbReference type="InterPro" id="IPR001017">
    <property type="entry name" value="DH_E1"/>
</dbReference>
<gene>
    <name evidence="3" type="ORF">L484_021875</name>
</gene>
<dbReference type="GO" id="GO:0009083">
    <property type="term" value="P:branched-chain amino acid catabolic process"/>
    <property type="evidence" value="ECO:0007669"/>
    <property type="project" value="TreeGrafter"/>
</dbReference>
<organism evidence="3 4">
    <name type="scientific">Morus notabilis</name>
    <dbReference type="NCBI Taxonomy" id="981085"/>
    <lineage>
        <taxon>Eukaryota</taxon>
        <taxon>Viridiplantae</taxon>
        <taxon>Streptophyta</taxon>
        <taxon>Embryophyta</taxon>
        <taxon>Tracheophyta</taxon>
        <taxon>Spermatophyta</taxon>
        <taxon>Magnoliopsida</taxon>
        <taxon>eudicotyledons</taxon>
        <taxon>Gunneridae</taxon>
        <taxon>Pentapetalae</taxon>
        <taxon>rosids</taxon>
        <taxon>fabids</taxon>
        <taxon>Rosales</taxon>
        <taxon>Moraceae</taxon>
        <taxon>Moreae</taxon>
        <taxon>Morus</taxon>
    </lineage>
</organism>
<protein>
    <submittedName>
        <fullName evidence="3">2-oxoisovalerate dehydrogenase subunit alpha</fullName>
    </submittedName>
</protein>
<dbReference type="SUPFAM" id="SSF52518">
    <property type="entry name" value="Thiamin diphosphate-binding fold (THDP-binding)"/>
    <property type="match status" value="1"/>
</dbReference>
<dbReference type="PANTHER" id="PTHR43380">
    <property type="entry name" value="2-OXOISOVALERATE DEHYDROGENASE SUBUNIT ALPHA, MITOCHONDRIAL"/>
    <property type="match status" value="1"/>
</dbReference>
<dbReference type="STRING" id="981085.W9QQB7"/>